<evidence type="ECO:0000313" key="3">
    <source>
        <dbReference type="EMBL" id="MFC5016043.1"/>
    </source>
</evidence>
<dbReference type="GO" id="GO:0016740">
    <property type="term" value="F:transferase activity"/>
    <property type="evidence" value="ECO:0007669"/>
    <property type="project" value="UniProtKB-KW"/>
</dbReference>
<dbReference type="EMBL" id="JBHSJO010000001">
    <property type="protein sequence ID" value="MFC5016043.1"/>
    <property type="molecule type" value="Genomic_DNA"/>
</dbReference>
<name>A0ABV9WT71_9ACTN</name>
<protein>
    <submittedName>
        <fullName evidence="3">4'-phosphopantetheinyl transferase family protein</fullName>
    </submittedName>
</protein>
<accession>A0ABV9WT71</accession>
<dbReference type="Gene3D" id="3.90.470.20">
    <property type="entry name" value="4'-phosphopantetheinyl transferase domain"/>
    <property type="match status" value="2"/>
</dbReference>
<sequence length="278" mass="29600">MRAIRVSWTETAWPGSGTPLPGGGTVTVEWLPIEQVRGDYAAAPAAYPAHYLAPPELPVLTRIAVPKRRVEWLAGRVAAKRLVCLALERAGVPVLPGELAVLGNKPGGRAGKPELTWCAPGLADRAGRHVTDISLAHTLRFAVCAVARGGRVGVDLEPLRGFGPVLRRTVFTDHESALAESVFPAFDTGHRGAALWVVKEALLKAYGIGFAHGWGTARLRAATEDAGVFDITLPAGADPGHRVAVRYGRVTDHIFAIASVAPRPPDGHQQKGQLRAWD</sequence>
<organism evidence="3 4">
    <name type="scientific">Streptomyces lienomycini</name>
    <dbReference type="NCBI Taxonomy" id="284035"/>
    <lineage>
        <taxon>Bacteria</taxon>
        <taxon>Bacillati</taxon>
        <taxon>Actinomycetota</taxon>
        <taxon>Actinomycetes</taxon>
        <taxon>Kitasatosporales</taxon>
        <taxon>Streptomycetaceae</taxon>
        <taxon>Streptomyces</taxon>
    </lineage>
</organism>
<keyword evidence="4" id="KW-1185">Reference proteome</keyword>
<dbReference type="Proteomes" id="UP001595855">
    <property type="component" value="Unassembled WGS sequence"/>
</dbReference>
<proteinExistence type="predicted"/>
<evidence type="ECO:0000259" key="2">
    <source>
        <dbReference type="Pfam" id="PF01648"/>
    </source>
</evidence>
<keyword evidence="1 3" id="KW-0808">Transferase</keyword>
<dbReference type="InterPro" id="IPR037143">
    <property type="entry name" value="4-PPantetheinyl_Trfase_dom_sf"/>
</dbReference>
<comment type="caution">
    <text evidence="3">The sequence shown here is derived from an EMBL/GenBank/DDBJ whole genome shotgun (WGS) entry which is preliminary data.</text>
</comment>
<dbReference type="SUPFAM" id="SSF56214">
    <property type="entry name" value="4'-phosphopantetheinyl transferase"/>
    <property type="match status" value="2"/>
</dbReference>
<dbReference type="RefSeq" id="WP_271319868.1">
    <property type="nucleotide sequence ID" value="NZ_BAAATN010000004.1"/>
</dbReference>
<gene>
    <name evidence="3" type="ORF">ACFPRC_14245</name>
</gene>
<evidence type="ECO:0000256" key="1">
    <source>
        <dbReference type="ARBA" id="ARBA00022679"/>
    </source>
</evidence>
<reference evidence="4" key="1">
    <citation type="journal article" date="2019" name="Int. J. Syst. Evol. Microbiol.">
        <title>The Global Catalogue of Microorganisms (GCM) 10K type strain sequencing project: providing services to taxonomists for standard genome sequencing and annotation.</title>
        <authorList>
            <consortium name="The Broad Institute Genomics Platform"/>
            <consortium name="The Broad Institute Genome Sequencing Center for Infectious Disease"/>
            <person name="Wu L."/>
            <person name="Ma J."/>
        </authorList>
    </citation>
    <scope>NUCLEOTIDE SEQUENCE [LARGE SCALE GENOMIC DNA]</scope>
    <source>
        <strain evidence="4">CGMCC 4.1542</strain>
    </source>
</reference>
<dbReference type="InterPro" id="IPR008278">
    <property type="entry name" value="4-PPantetheinyl_Trfase_dom"/>
</dbReference>
<evidence type="ECO:0000313" key="4">
    <source>
        <dbReference type="Proteomes" id="UP001595855"/>
    </source>
</evidence>
<feature type="domain" description="4'-phosphopantetheinyl transferase" evidence="2">
    <location>
        <begin position="151"/>
        <end position="221"/>
    </location>
</feature>
<dbReference type="Pfam" id="PF01648">
    <property type="entry name" value="ACPS"/>
    <property type="match status" value="1"/>
</dbReference>